<protein>
    <submittedName>
        <fullName evidence="9">RagB/SusD family nutrient uptake outer membrane protein</fullName>
    </submittedName>
</protein>
<evidence type="ECO:0000259" key="7">
    <source>
        <dbReference type="Pfam" id="PF07980"/>
    </source>
</evidence>
<dbReference type="Proteomes" id="UP001212263">
    <property type="component" value="Unassembled WGS sequence"/>
</dbReference>
<dbReference type="Pfam" id="PF07980">
    <property type="entry name" value="SusD_RagB"/>
    <property type="match status" value="1"/>
</dbReference>
<comment type="similarity">
    <text evidence="2">Belongs to the SusD family.</text>
</comment>
<evidence type="ECO:0000259" key="8">
    <source>
        <dbReference type="Pfam" id="PF14322"/>
    </source>
</evidence>
<evidence type="ECO:0000256" key="5">
    <source>
        <dbReference type="ARBA" id="ARBA00023237"/>
    </source>
</evidence>
<dbReference type="AlphaFoldDB" id="A0AAW6FLW1"/>
<evidence type="ECO:0000256" key="3">
    <source>
        <dbReference type="ARBA" id="ARBA00022729"/>
    </source>
</evidence>
<sequence length="484" mass="56385">MRKIKYILGFCFLLLFTACNDWLDVKPLGQVEEEKMFEDEKGFLQTLTGTYTLLNAESAYGEELTLGMVDEIVHYWNEISKFYDFNYRDSEVEGRLASTWQQMYKAIANTNLVLKNLEGKQPGDLENFNLIKGEALGLRAYIHLDLLRLFGPVLKDGLEQKAIPYHEEFSNQIVKIMTAKEVLEKIEKDLLAAYTLLEEDPVKTLGRTYNANLENKDLAYQFRGIRMNYYAVCGTLARLYQLKNDAANALKYAGEVLEATDIFQLLKRDDIIQVDRRDLMFQRELIWALYDQNFEKKLGSKMGYNKYSIDFPFKEFVYEQADAYGNVADYRSAYLWTEVKMSTAYWIPAKYVRIYGTASAADGSREDKTPWEKLLPMMRLTEMYYIAAEANLENNAPEAYRLLNEVRVSRNLDPLPETLKNDRVALTKQLIYEYQKDTWGEGKLFYFYKHLFHDIITREGNIQATKALFELPIPKDELEFGGNE</sequence>
<dbReference type="Gene3D" id="1.25.40.390">
    <property type="match status" value="1"/>
</dbReference>
<dbReference type="GO" id="GO:0009279">
    <property type="term" value="C:cell outer membrane"/>
    <property type="evidence" value="ECO:0007669"/>
    <property type="project" value="UniProtKB-SubCell"/>
</dbReference>
<dbReference type="InterPro" id="IPR011990">
    <property type="entry name" value="TPR-like_helical_dom_sf"/>
</dbReference>
<dbReference type="EMBL" id="JAQMRD010000018">
    <property type="protein sequence ID" value="MDB9224033.1"/>
    <property type="molecule type" value="Genomic_DNA"/>
</dbReference>
<keyword evidence="5" id="KW-0998">Cell outer membrane</keyword>
<evidence type="ECO:0000256" key="6">
    <source>
        <dbReference type="SAM" id="SignalP"/>
    </source>
</evidence>
<feature type="domain" description="RagB/SusD" evidence="7">
    <location>
        <begin position="333"/>
        <end position="445"/>
    </location>
</feature>
<dbReference type="SUPFAM" id="SSF48452">
    <property type="entry name" value="TPR-like"/>
    <property type="match status" value="1"/>
</dbReference>
<proteinExistence type="inferred from homology"/>
<dbReference type="InterPro" id="IPR033985">
    <property type="entry name" value="SusD-like_N"/>
</dbReference>
<evidence type="ECO:0000256" key="1">
    <source>
        <dbReference type="ARBA" id="ARBA00004442"/>
    </source>
</evidence>
<feature type="domain" description="SusD-like N-terminal" evidence="8">
    <location>
        <begin position="21"/>
        <end position="203"/>
    </location>
</feature>
<comment type="subcellular location">
    <subcellularLocation>
        <location evidence="1">Cell outer membrane</location>
    </subcellularLocation>
</comment>
<accession>A0AAW6FLW1</accession>
<dbReference type="PROSITE" id="PS51257">
    <property type="entry name" value="PROKAR_LIPOPROTEIN"/>
    <property type="match status" value="1"/>
</dbReference>
<gene>
    <name evidence="9" type="ORF">PN645_13585</name>
</gene>
<keyword evidence="4" id="KW-0472">Membrane</keyword>
<feature type="signal peptide" evidence="6">
    <location>
        <begin position="1"/>
        <end position="23"/>
    </location>
</feature>
<feature type="chain" id="PRO_5043756305" evidence="6">
    <location>
        <begin position="24"/>
        <end position="484"/>
    </location>
</feature>
<evidence type="ECO:0000313" key="9">
    <source>
        <dbReference type="EMBL" id="MDB9224033.1"/>
    </source>
</evidence>
<dbReference type="InterPro" id="IPR012944">
    <property type="entry name" value="SusD_RagB_dom"/>
</dbReference>
<keyword evidence="3 6" id="KW-0732">Signal</keyword>
<evidence type="ECO:0000313" key="10">
    <source>
        <dbReference type="Proteomes" id="UP001212263"/>
    </source>
</evidence>
<comment type="caution">
    <text evidence="9">The sequence shown here is derived from an EMBL/GenBank/DDBJ whole genome shotgun (WGS) entry which is preliminary data.</text>
</comment>
<name>A0AAW6FLW1_9BACT</name>
<evidence type="ECO:0000256" key="2">
    <source>
        <dbReference type="ARBA" id="ARBA00006275"/>
    </source>
</evidence>
<reference evidence="9" key="1">
    <citation type="submission" date="2023-01" db="EMBL/GenBank/DDBJ databases">
        <title>Human gut microbiome strain richness.</title>
        <authorList>
            <person name="Chen-Liaw A."/>
        </authorList>
    </citation>
    <scope>NUCLEOTIDE SEQUENCE</scope>
    <source>
        <strain evidence="9">RTP21484st1_B7_RTP21484_190118</strain>
    </source>
</reference>
<organism evidence="9 10">
    <name type="scientific">Odoribacter splanchnicus</name>
    <dbReference type="NCBI Taxonomy" id="28118"/>
    <lineage>
        <taxon>Bacteria</taxon>
        <taxon>Pseudomonadati</taxon>
        <taxon>Bacteroidota</taxon>
        <taxon>Bacteroidia</taxon>
        <taxon>Bacteroidales</taxon>
        <taxon>Odoribacteraceae</taxon>
        <taxon>Odoribacter</taxon>
    </lineage>
</organism>
<dbReference type="Pfam" id="PF14322">
    <property type="entry name" value="SusD-like_3"/>
    <property type="match status" value="1"/>
</dbReference>
<dbReference type="RefSeq" id="WP_046402550.1">
    <property type="nucleotide sequence ID" value="NZ_JAQMRB010000008.1"/>
</dbReference>
<evidence type="ECO:0000256" key="4">
    <source>
        <dbReference type="ARBA" id="ARBA00023136"/>
    </source>
</evidence>